<feature type="compositionally biased region" description="Pro residues" evidence="1">
    <location>
        <begin position="172"/>
        <end position="182"/>
    </location>
</feature>
<keyword evidence="3" id="KW-1185">Reference proteome</keyword>
<dbReference type="EMBL" id="BRLJ01000007">
    <property type="protein sequence ID" value="GKX63903.1"/>
    <property type="molecule type" value="Genomic_DNA"/>
</dbReference>
<feature type="region of interest" description="Disordered" evidence="1">
    <location>
        <begin position="19"/>
        <end position="39"/>
    </location>
</feature>
<sequence>MSELTPLKKWSLIFKERPDKANVNGTPTEESAEGDADPGKIIQEPEVYYQRLAAASSGFYPISLHGVWHGGIHFDQSSGLKWTMSIYNLADGEVVATRINDSYVKVSQNESPVCLSSGFALIRHRLELPPEPPAAKEVPASEAAPDAAATPDMSAAPPDTAPTPQGETRPPAGGPPAQPPSETPSTEPATAPASSEQTAPPPPRPALTFYSLYMHMLPWKAHSQQGVTLPQFWGASQYQIKADKKTDKLLGVRIRPTAGTTNKIDSKKVLSVVVRGSVLRLGEELASNKKYRKVEEIISGKAYPEWDGTTEGYSYVPELIAVEGQTNHWFVGEKAKDAPEDTTAKAIKGQYIREAAANGSKILALLLPDKKVKLGEVSGIRSKITALESADSTIPPLQADTDGNLPGWVASSNMSIVSTEPEKLDEIQFQEPPVVIKAGEIVGYPGTQNIVKSGENQYTGEPVLHLEVFSADDVPAFVAQSRNLADKLADNQKTLLKVDVGTQLAQPSATDTEIPAGADVALEADSPKDGRWAKAKAGYVIEVDKKDLGKYNSGQYALDATQKNGLATKAGLSEAAKAKMPSSVFFVKKLDGEQRVVSFSLSDAEACWIPRDQLNEEGRRSSTEAALPAWKAFPLKEAATDSPTVAFMRLLPLSQIKKEDKATDGQTVWWSVSAGNEQGEDIQGWVKEGGTVVRCSPWHWPGFEFIEEQSKPADQAAAKEVNQAEGESSADVDPQRIENLRIRADQADRGELLQKLHEIIDSQGTKDGQLTVDEYQKALAKPWLAEQMSRLVVKYESEWYADEGLSKWEELFKVIDPQDQQSQHWDVMRNKIKALIWYKDVAGKVGLPEDGKVWHFHPVGLVGIFSNLNREIISKELLKKGYKNASENAIDEYYIAINNALHLYNYYDLKGISYFIGQTSAETEDLKYKEEIASGSDYEGRVDLGNTQTGDGKRFKGRGMIQLTGRLNYEKFQSYARANIDKYKDLDITSTIDKAQELVNNTELNVLASLWYWIESDKGIKIQRKIIEDDIFWISVYVNGMKKQDKPYYSEKTKEPNHMGKRIERTNIAKHALLGGA</sequence>
<feature type="region of interest" description="Disordered" evidence="1">
    <location>
        <begin position="130"/>
        <end position="204"/>
    </location>
</feature>
<name>A0ABQ5LJV2_9GAMM</name>
<dbReference type="InterPro" id="IPR023346">
    <property type="entry name" value="Lysozyme-like_dom_sf"/>
</dbReference>
<gene>
    <name evidence="2" type="ORF">SOASR032_24720</name>
</gene>
<protein>
    <recommendedName>
        <fullName evidence="4">Chitinase</fullName>
    </recommendedName>
</protein>
<reference evidence="2" key="1">
    <citation type="submission" date="2022-06" db="EMBL/GenBank/DDBJ databases">
        <title>Draft genome sequences of Pragia fontium str. JCM24417.</title>
        <authorList>
            <person name="Wakabayashi Y."/>
            <person name="Kojima K."/>
        </authorList>
    </citation>
    <scope>NUCLEOTIDE SEQUENCE</scope>
    <source>
        <strain evidence="2">JCM 24417</strain>
    </source>
</reference>
<evidence type="ECO:0000313" key="2">
    <source>
        <dbReference type="EMBL" id="GKX63903.1"/>
    </source>
</evidence>
<evidence type="ECO:0008006" key="4">
    <source>
        <dbReference type="Google" id="ProtNLM"/>
    </source>
</evidence>
<evidence type="ECO:0000313" key="3">
    <source>
        <dbReference type="Proteomes" id="UP001059610"/>
    </source>
</evidence>
<dbReference type="RefSeq" id="WP_261822149.1">
    <property type="nucleotide sequence ID" value="NZ_BRLJ01000007.1"/>
</dbReference>
<evidence type="ECO:0000256" key="1">
    <source>
        <dbReference type="SAM" id="MobiDB-lite"/>
    </source>
</evidence>
<comment type="caution">
    <text evidence="2">The sequence shown here is derived from an EMBL/GenBank/DDBJ whole genome shotgun (WGS) entry which is preliminary data.</text>
</comment>
<dbReference type="SUPFAM" id="SSF53955">
    <property type="entry name" value="Lysozyme-like"/>
    <property type="match status" value="1"/>
</dbReference>
<proteinExistence type="predicted"/>
<feature type="compositionally biased region" description="Low complexity" evidence="1">
    <location>
        <begin position="183"/>
        <end position="196"/>
    </location>
</feature>
<feature type="region of interest" description="Disordered" evidence="1">
    <location>
        <begin position="711"/>
        <end position="733"/>
    </location>
</feature>
<feature type="compositionally biased region" description="Low complexity" evidence="1">
    <location>
        <begin position="135"/>
        <end position="164"/>
    </location>
</feature>
<accession>A0ABQ5LJV2</accession>
<organism evidence="2 3">
    <name type="scientific">Pragia fontium</name>
    <dbReference type="NCBI Taxonomy" id="82985"/>
    <lineage>
        <taxon>Bacteria</taxon>
        <taxon>Pseudomonadati</taxon>
        <taxon>Pseudomonadota</taxon>
        <taxon>Gammaproteobacteria</taxon>
        <taxon>Enterobacterales</taxon>
        <taxon>Budviciaceae</taxon>
        <taxon>Pragia</taxon>
    </lineage>
</organism>
<dbReference type="Proteomes" id="UP001059610">
    <property type="component" value="Unassembled WGS sequence"/>
</dbReference>
<dbReference type="Gene3D" id="1.10.530.10">
    <property type="match status" value="1"/>
</dbReference>